<dbReference type="InterPro" id="IPR017646">
    <property type="entry name" value="Dnd_assoc_2"/>
</dbReference>
<dbReference type="EMBL" id="CP117416">
    <property type="protein sequence ID" value="WCT56772.1"/>
    <property type="molecule type" value="Genomic_DNA"/>
</dbReference>
<dbReference type="Gene3D" id="3.40.50.300">
    <property type="entry name" value="P-loop containing nucleotide triphosphate hydrolases"/>
    <property type="match status" value="2"/>
</dbReference>
<keyword evidence="3" id="KW-1185">Reference proteome</keyword>
<dbReference type="NCBIfam" id="TIGR03237">
    <property type="entry name" value="dnd_assoc_2"/>
    <property type="match status" value="1"/>
</dbReference>
<dbReference type="InterPro" id="IPR002789">
    <property type="entry name" value="HerA_central"/>
</dbReference>
<gene>
    <name evidence="2" type="primary">dptH</name>
    <name evidence="2" type="ORF">PQ456_04405</name>
</gene>
<dbReference type="InterPro" id="IPR027417">
    <property type="entry name" value="P-loop_NTPase"/>
</dbReference>
<name>A0AAX3M3S5_9BACL</name>
<accession>A0AAX3M3S5</accession>
<protein>
    <submittedName>
        <fullName evidence="2">DNA phosphorothioation-dependent restriction protein DptH</fullName>
    </submittedName>
</protein>
<dbReference type="Pfam" id="PF01935">
    <property type="entry name" value="DUF87"/>
    <property type="match status" value="1"/>
</dbReference>
<dbReference type="PANTHER" id="PTHR42957">
    <property type="entry name" value="HELICASE MJ1565-RELATED"/>
    <property type="match status" value="1"/>
</dbReference>
<dbReference type="InterPro" id="IPR008571">
    <property type="entry name" value="HerA-like"/>
</dbReference>
<sequence>MSKHFYNYLAKQIQRFFNHIDIQPGEKYHIQFERSEQVQALVEQVKLLDYIEPFLMHTEDGFYQSICLVNNSTQVLIASNIDEVTPDFLTTLRNKVGINEEPFSDKAMLLIHNSNLDSLVQGMTSFSKEGMPFHINSIEKNLHHLMDDSSLSKEEKLVLNFSMSNNKAQQGLHEQVTLFDYEKVLTVLNNQKMESTDYKDFGLFYDSELFNTPMTDKQVKERLKENQSLFNDVEMAHQYGSLDTSLERRFDDVGVRTLSLLEWYDTDFGIVHYSNQKKLKDKELQYLESTKKLTFESLTYWEKSEGGTKSKERKRNIIIFNPKKLSTINIEFLFNDFIKSKYIEDIIKQKINAEQAGKKLKIQLHHEPGETSFFGIKYKTDVSPAYEFKIAVVESSEKFLQSIQTSYTVHLSKSAKSKGSRILINSDDEQWIFNKDAEKVVHVNLNEDSEQNQFELSESDELVISKNIENSNEEELIYFSIKLLNTEIPFAVQDVVERPVPIGGFNVWKLKREKQEHFIYRIENDKMKIIQGTRETYAQGEFKKSLDRELKLIVDNQLYFIEEAGELVPETITITDNLKEAYYNLLRYFRNNQLLPSLAYFDEEYLELAKKYISIYLQELEKLNNGQSLEQTQRDLVLIGTIRKGLKEPEWLYTPLHPLNLAYQLQLHDLLGSEVINDELLRSLRPTNLLPYVSFNSSKLYKAVEQSDSLEWTTYIDQSLPRFESSKFFVSKLVQEKVEEFTEHFSYLFDLDYRAPLKINTINMGDCQEILQGLFEYYKRQLKKNIEKKDLLPIEIHIYAEKGINNSFEEMSQYSDADEIAKNFNLKLDLEGYHSEELLNIFRDQVKFYSQDVNTDQYEYSHITFYQMSKIEQIATSNASEIISGVSLFGLVSGIPSIFINEDYKTGFGMKYYQTSDAPLLKLVPKLNSLLRVARTLDNYQENMNIVTAISATHKQKLDLIYDSAHWVTFIEPKVDLSFFKNNDMQKELLVIHYSDQYTSSSGFDAITVTRRSKQYQRLIEEFLRSHTIEIDPDTLPPIINFFNAINGNWLLRLLAQKNQFPREKISILSAVKLALAAFAHRDIIWIPISMEEILRISGGTGLRQSEGLFSARNLGRFGSYSDDLLLIGIEQQDEQLFVHYYPIEVKIGNNSNNVQEKAISQVIETKNLLIEFLTTEDNFTAKLYRNFFIQLAISSAEKMNLYSIWPEQYWKTITDSECRGRLLNDDYQISTTLNKYIGDGAVISFKKDVVFTDIEHSENVMIFNYPEKSGYDLIVRSVEDIKNHIQSDYGDIPSNQLLSNLYSFEGSQNTDEFDKDILSSREKIITAVSAQLQVDQIISANLNMESSNTVDLNETEQKPLEILFGHNAQNNEEIKWYPTTTDKVLHTNTGIIGTMGTGKTQFTKSLITQLSRNSKDNVNSTPIGILIFDYKGDYIKPEFTEATNAKVYDLYHLPYNPLSLYVTKPIKPLLPVHTSGSLTDTISNSFGLGQVQSIILKGIIMEAYAKKGIVRKDATTWEKPAPTLSDVYDLFVEKEDTKVDSLYAALQELYETEVFEPDADKTISLFDMIDGITVIDLSGFSESIQNLVVSITLDVFYNQMQMQGHSTIDGTYREITKMILVDEADNFLSKNFTSIKKILKEGREYGVGTILSTQFMNHFSTSDNDYANYIRTWIVHSVAEMSTKEIRMVFSTQSKAEEENIMNRIKSLEKHYSIVKNGSEQLVWMKDKAFWELNS</sequence>
<dbReference type="Proteomes" id="UP001220509">
    <property type="component" value="Chromosome"/>
</dbReference>
<reference evidence="2 3" key="1">
    <citation type="submission" date="2023-02" db="EMBL/GenBank/DDBJ databases">
        <title>Genome sequence of Paenibacillus kyungheensis KACC 18744.</title>
        <authorList>
            <person name="Kim S."/>
            <person name="Heo J."/>
            <person name="Kwon S.-W."/>
        </authorList>
    </citation>
    <scope>NUCLEOTIDE SEQUENCE [LARGE SCALE GENOMIC DNA]</scope>
    <source>
        <strain evidence="2 3">KACC 18744</strain>
    </source>
</reference>
<dbReference type="SUPFAM" id="SSF52540">
    <property type="entry name" value="P-loop containing nucleoside triphosphate hydrolases"/>
    <property type="match status" value="1"/>
</dbReference>
<evidence type="ECO:0000259" key="1">
    <source>
        <dbReference type="Pfam" id="PF01935"/>
    </source>
</evidence>
<dbReference type="RefSeq" id="WP_273615042.1">
    <property type="nucleotide sequence ID" value="NZ_CP117416.1"/>
</dbReference>
<proteinExistence type="predicted"/>
<feature type="domain" description="Helicase HerA central" evidence="1">
    <location>
        <begin position="1373"/>
        <end position="1594"/>
    </location>
</feature>
<dbReference type="KEGG" id="pka:PQ456_04405"/>
<dbReference type="REBASE" id="691639">
    <property type="entry name" value="Pky18744DptHP"/>
</dbReference>
<evidence type="ECO:0000313" key="2">
    <source>
        <dbReference type="EMBL" id="WCT56772.1"/>
    </source>
</evidence>
<organism evidence="2 3">
    <name type="scientific">Paenibacillus kyungheensis</name>
    <dbReference type="NCBI Taxonomy" id="1452732"/>
    <lineage>
        <taxon>Bacteria</taxon>
        <taxon>Bacillati</taxon>
        <taxon>Bacillota</taxon>
        <taxon>Bacilli</taxon>
        <taxon>Bacillales</taxon>
        <taxon>Paenibacillaceae</taxon>
        <taxon>Paenibacillus</taxon>
    </lineage>
</organism>
<dbReference type="PANTHER" id="PTHR42957:SF1">
    <property type="entry name" value="HELICASE MJ1565-RELATED"/>
    <property type="match status" value="1"/>
</dbReference>
<evidence type="ECO:0000313" key="3">
    <source>
        <dbReference type="Proteomes" id="UP001220509"/>
    </source>
</evidence>